<feature type="region of interest" description="Disordered" evidence="7">
    <location>
        <begin position="1"/>
        <end position="28"/>
    </location>
</feature>
<dbReference type="InterPro" id="IPR011004">
    <property type="entry name" value="Trimer_LpxA-like_sf"/>
</dbReference>
<dbReference type="AlphaFoldDB" id="A0A0B7JPV7"/>
<organism evidence="8">
    <name type="scientific">Bionectria ochroleuca</name>
    <name type="common">Gliocladium roseum</name>
    <dbReference type="NCBI Taxonomy" id="29856"/>
    <lineage>
        <taxon>Eukaryota</taxon>
        <taxon>Fungi</taxon>
        <taxon>Dikarya</taxon>
        <taxon>Ascomycota</taxon>
        <taxon>Pezizomycotina</taxon>
        <taxon>Sordariomycetes</taxon>
        <taxon>Hypocreomycetidae</taxon>
        <taxon>Hypocreales</taxon>
        <taxon>Bionectriaceae</taxon>
        <taxon>Clonostachys</taxon>
    </lineage>
</organism>
<dbReference type="Proteomes" id="UP000616885">
    <property type="component" value="Unassembled WGS sequence"/>
</dbReference>
<dbReference type="EMBL" id="JADCTT010000001">
    <property type="protein sequence ID" value="KAF9758982.1"/>
    <property type="molecule type" value="Genomic_DNA"/>
</dbReference>
<feature type="compositionally biased region" description="Polar residues" evidence="7">
    <location>
        <begin position="1"/>
        <end position="12"/>
    </location>
</feature>
<name>A0A0B7JPV7_BIOOC</name>
<dbReference type="EMBL" id="CDPU01000001">
    <property type="protein sequence ID" value="CEO44556.1"/>
    <property type="molecule type" value="Genomic_DNA"/>
</dbReference>
<dbReference type="GO" id="GO:0070840">
    <property type="term" value="F:dynein complex binding"/>
    <property type="evidence" value="ECO:0007669"/>
    <property type="project" value="TreeGrafter"/>
</dbReference>
<comment type="subcellular location">
    <subcellularLocation>
        <location evidence="1">Cytoplasm</location>
        <location evidence="1">Cytoskeleton</location>
    </subcellularLocation>
</comment>
<reference evidence="9" key="2">
    <citation type="submission" date="2020-10" db="EMBL/GenBank/DDBJ databases">
        <title>High-Quality Genome Resource of Clonostachys rosea strain S41 by Oxford Nanopore Long-Read Sequencing.</title>
        <authorList>
            <person name="Wang H."/>
        </authorList>
    </citation>
    <scope>NUCLEOTIDE SEQUENCE</scope>
    <source>
        <strain evidence="9">S41</strain>
    </source>
</reference>
<dbReference type="GO" id="GO:0007052">
    <property type="term" value="P:mitotic spindle organization"/>
    <property type="evidence" value="ECO:0007669"/>
    <property type="project" value="TreeGrafter"/>
</dbReference>
<dbReference type="GO" id="GO:0005869">
    <property type="term" value="C:dynactin complex"/>
    <property type="evidence" value="ECO:0007669"/>
    <property type="project" value="InterPro"/>
</dbReference>
<proteinExistence type="inferred from homology"/>
<evidence type="ECO:0000256" key="1">
    <source>
        <dbReference type="ARBA" id="ARBA00004245"/>
    </source>
</evidence>
<dbReference type="InterPro" id="IPR027777">
    <property type="entry name" value="DCTN6"/>
</dbReference>
<evidence type="ECO:0000256" key="5">
    <source>
        <dbReference type="ARBA" id="ARBA00023212"/>
    </source>
</evidence>
<comment type="function">
    <text evidence="6">Part of the dynactin complex that activates the molecular motor dynein for ultra-processive transport along microtubules.</text>
</comment>
<dbReference type="Gene3D" id="2.160.10.10">
    <property type="entry name" value="Hexapeptide repeat proteins"/>
    <property type="match status" value="1"/>
</dbReference>
<dbReference type="SUPFAM" id="SSF51161">
    <property type="entry name" value="Trimeric LpxA-like enzymes"/>
    <property type="match status" value="1"/>
</dbReference>
<keyword evidence="4" id="KW-0963">Cytoplasm</keyword>
<evidence type="ECO:0000256" key="6">
    <source>
        <dbReference type="ARBA" id="ARBA00034687"/>
    </source>
</evidence>
<keyword evidence="5" id="KW-0206">Cytoskeleton</keyword>
<dbReference type="PANTHER" id="PTHR13072:SF0">
    <property type="entry name" value="DYNACTIN SUBUNIT 6"/>
    <property type="match status" value="1"/>
</dbReference>
<sequence length="194" mass="20756">MSSSSKRQSIAPSSGPKPPVNFSSSLTIPKDASLTGHHSITIQAETVIHPRARIDSTQGSVLIGRRCVIQERAQLGAQPGDRSSLSSTGGITLGDYVIVEAGATVEPGGTEISEGTFIQVGSTIGRGAKVGKNCTISPKSIVRPGEVLPDNTVVFSNGQRRTDRRRVIDVRKVALLKQINVTRKMIRSEPDRFR</sequence>
<evidence type="ECO:0000313" key="9">
    <source>
        <dbReference type="EMBL" id="KAF9758982.1"/>
    </source>
</evidence>
<comment type="similarity">
    <text evidence="2">Belongs to the dynactin subunits 5/6 family. Dynactin subunit 6 subfamily.</text>
</comment>
<dbReference type="PANTHER" id="PTHR13072">
    <property type="entry name" value="DYNACTIN 6"/>
    <property type="match status" value="1"/>
</dbReference>
<accession>A0A0B7JPV7</accession>
<gene>
    <name evidence="8" type="ORF">BN869_000000611_1</name>
    <name evidence="9" type="ORF">IM811_000676</name>
</gene>
<evidence type="ECO:0000256" key="3">
    <source>
        <dbReference type="ARBA" id="ARBA00016573"/>
    </source>
</evidence>
<evidence type="ECO:0000256" key="7">
    <source>
        <dbReference type="SAM" id="MobiDB-lite"/>
    </source>
</evidence>
<protein>
    <recommendedName>
        <fullName evidence="3">Dynactin subunit 6</fullName>
    </recommendedName>
</protein>
<evidence type="ECO:0000313" key="8">
    <source>
        <dbReference type="EMBL" id="CEO44556.1"/>
    </source>
</evidence>
<evidence type="ECO:0000256" key="4">
    <source>
        <dbReference type="ARBA" id="ARBA00022490"/>
    </source>
</evidence>
<evidence type="ECO:0000256" key="2">
    <source>
        <dbReference type="ARBA" id="ARBA00007719"/>
    </source>
</evidence>
<reference evidence="8" key="1">
    <citation type="submission" date="2015-01" db="EMBL/GenBank/DDBJ databases">
        <authorList>
            <person name="Durling Mikael"/>
        </authorList>
    </citation>
    <scope>NUCLEOTIDE SEQUENCE</scope>
</reference>